<feature type="transmembrane region" description="Helical" evidence="10">
    <location>
        <begin position="107"/>
        <end position="124"/>
    </location>
</feature>
<evidence type="ECO:0000256" key="3">
    <source>
        <dbReference type="ARBA" id="ARBA00022475"/>
    </source>
</evidence>
<dbReference type="CDD" id="cd06582">
    <property type="entry name" value="TM_PBP1_LivH_like"/>
    <property type="match status" value="1"/>
</dbReference>
<feature type="transmembrane region" description="Helical" evidence="10">
    <location>
        <begin position="301"/>
        <end position="325"/>
    </location>
</feature>
<feature type="transmembrane region" description="Helical" evidence="10">
    <location>
        <begin position="225"/>
        <end position="247"/>
    </location>
</feature>
<feature type="transmembrane region" description="Helical" evidence="10">
    <location>
        <begin position="259"/>
        <end position="281"/>
    </location>
</feature>
<feature type="transmembrane region" description="Helical" evidence="10">
    <location>
        <begin position="428"/>
        <end position="445"/>
    </location>
</feature>
<comment type="similarity">
    <text evidence="9">Belongs to the binding-protein-dependent transport system permease family. LivHM subfamily.</text>
</comment>
<feature type="transmembrane region" description="Helical" evidence="10">
    <location>
        <begin position="70"/>
        <end position="87"/>
    </location>
</feature>
<evidence type="ECO:0000256" key="2">
    <source>
        <dbReference type="ARBA" id="ARBA00022448"/>
    </source>
</evidence>
<dbReference type="EMBL" id="CASHTH010002505">
    <property type="protein sequence ID" value="CAI8030921.1"/>
    <property type="molecule type" value="Genomic_DNA"/>
</dbReference>
<comment type="subcellular location">
    <subcellularLocation>
        <location evidence="1">Cell membrane</location>
        <topology evidence="1">Multi-pass membrane protein</topology>
    </subcellularLocation>
</comment>
<dbReference type="AlphaFoldDB" id="A0AA35SLQ7"/>
<keyword evidence="2" id="KW-0813">Transport</keyword>
<feature type="transmembrane region" description="Helical" evidence="10">
    <location>
        <begin position="12"/>
        <end position="29"/>
    </location>
</feature>
<evidence type="ECO:0000313" key="12">
    <source>
        <dbReference type="Proteomes" id="UP001174909"/>
    </source>
</evidence>
<evidence type="ECO:0000256" key="5">
    <source>
        <dbReference type="ARBA" id="ARBA00022692"/>
    </source>
</evidence>
<evidence type="ECO:0000256" key="1">
    <source>
        <dbReference type="ARBA" id="ARBA00004651"/>
    </source>
</evidence>
<dbReference type="GO" id="GO:0005886">
    <property type="term" value="C:plasma membrane"/>
    <property type="evidence" value="ECO:0007669"/>
    <property type="project" value="UniProtKB-SubCell"/>
</dbReference>
<comment type="caution">
    <text evidence="11">The sequence shown here is derived from an EMBL/GenBank/DDBJ whole genome shotgun (WGS) entry which is preliminary data.</text>
</comment>
<dbReference type="InterPro" id="IPR001851">
    <property type="entry name" value="ABC_transp_permease"/>
</dbReference>
<accession>A0AA35SLQ7</accession>
<feature type="transmembrane region" description="Helical" evidence="10">
    <location>
        <begin position="346"/>
        <end position="372"/>
    </location>
</feature>
<organism evidence="11 12">
    <name type="scientific">Geodia barretti</name>
    <name type="common">Barrett's horny sponge</name>
    <dbReference type="NCBI Taxonomy" id="519541"/>
    <lineage>
        <taxon>Eukaryota</taxon>
        <taxon>Metazoa</taxon>
        <taxon>Porifera</taxon>
        <taxon>Demospongiae</taxon>
        <taxon>Heteroscleromorpha</taxon>
        <taxon>Tetractinellida</taxon>
        <taxon>Astrophorina</taxon>
        <taxon>Geodiidae</taxon>
        <taxon>Geodia</taxon>
    </lineage>
</organism>
<evidence type="ECO:0000313" key="11">
    <source>
        <dbReference type="EMBL" id="CAI8030921.1"/>
    </source>
</evidence>
<evidence type="ECO:0000256" key="7">
    <source>
        <dbReference type="ARBA" id="ARBA00022989"/>
    </source>
</evidence>
<evidence type="ECO:0000256" key="8">
    <source>
        <dbReference type="ARBA" id="ARBA00023136"/>
    </source>
</evidence>
<dbReference type="PANTHER" id="PTHR11795:SF371">
    <property type="entry name" value="HIGH-AFFINITY BRANCHED-CHAIN AMINO ACID TRANSPORT SYSTEM PERMEASE PROTEIN LIVH"/>
    <property type="match status" value="1"/>
</dbReference>
<evidence type="ECO:0000256" key="9">
    <source>
        <dbReference type="ARBA" id="ARBA00037998"/>
    </source>
</evidence>
<keyword evidence="12" id="KW-1185">Reference proteome</keyword>
<keyword evidence="7 10" id="KW-1133">Transmembrane helix</keyword>
<dbReference type="PANTHER" id="PTHR11795">
    <property type="entry name" value="BRANCHED-CHAIN AMINO ACID TRANSPORT SYSTEM PERMEASE PROTEIN LIVH"/>
    <property type="match status" value="1"/>
</dbReference>
<reference evidence="11" key="1">
    <citation type="submission" date="2023-03" db="EMBL/GenBank/DDBJ databases">
        <authorList>
            <person name="Steffen K."/>
            <person name="Cardenas P."/>
        </authorList>
    </citation>
    <scope>NUCLEOTIDE SEQUENCE</scope>
</reference>
<keyword evidence="3" id="KW-1003">Cell membrane</keyword>
<dbReference type="Pfam" id="PF02653">
    <property type="entry name" value="BPD_transp_2"/>
    <property type="match status" value="1"/>
</dbReference>
<keyword evidence="5 10" id="KW-0812">Transmembrane</keyword>
<feature type="transmembrane region" description="Helical" evidence="10">
    <location>
        <begin position="197"/>
        <end position="219"/>
    </location>
</feature>
<feature type="transmembrane region" description="Helical" evidence="10">
    <location>
        <begin position="136"/>
        <end position="159"/>
    </location>
</feature>
<dbReference type="GO" id="GO:0006865">
    <property type="term" value="P:amino acid transport"/>
    <property type="evidence" value="ECO:0007669"/>
    <property type="project" value="UniProtKB-KW"/>
</dbReference>
<protein>
    <submittedName>
        <fullName evidence="11">High-affinity branched-chain amino acid transport system permease protein LivH</fullName>
    </submittedName>
</protein>
<feature type="transmembrane region" description="Helical" evidence="10">
    <location>
        <begin position="165"/>
        <end position="185"/>
    </location>
</feature>
<evidence type="ECO:0000256" key="4">
    <source>
        <dbReference type="ARBA" id="ARBA00022519"/>
    </source>
</evidence>
<dbReference type="Proteomes" id="UP001174909">
    <property type="component" value="Unassembled WGS sequence"/>
</dbReference>
<evidence type="ECO:0000256" key="10">
    <source>
        <dbReference type="SAM" id="Phobius"/>
    </source>
</evidence>
<feature type="transmembrane region" description="Helical" evidence="10">
    <location>
        <begin position="41"/>
        <end position="63"/>
    </location>
</feature>
<gene>
    <name evidence="11" type="ORF">GBAR_LOCUS17549</name>
</gene>
<feature type="transmembrane region" description="Helical" evidence="10">
    <location>
        <begin position="392"/>
        <end position="416"/>
    </location>
</feature>
<keyword evidence="4" id="KW-0997">Cell inner membrane</keyword>
<keyword evidence="6" id="KW-0029">Amino-acid transport</keyword>
<sequence length="452" mass="48421">MASLRSHFARADRVVATVLVIAILAYIGWRAVTSPEQALQFGFNGVSVGAVYALMAIGFTLVYSTVWFFDLYYGAAAALGAYGVFYLRSQEWLGGQYQVNTPVVNVFFALLVVGVAAWAIYAVLRGRLRGRISDTVLKITVGLLAIGLGVYTWAILTYPRELHQVFGPAVAIAVGIGFVLILRALYERVAGRTGLRVCTAVVGVLAVALALFVGSYIFHSPGSKLYLSWVVSSLLAGTVALALYRGLYVHMRQRSRSPLIMLVASLGILLALSAAISIVFASAPRPLPDPFGTVPWTIGGAFVKGFNFFVVGVAIAGFLGLYGVLKWTSFGRAVRAIGDDEEVSKVVGINTTMIIAIVFFVGAIFAAMAGILSGHDTAIQPRMGLLLLLKGWIASVVGGIGNLYGAILGGFILGVIEQFAIWDLAGEWKDVVAFVLLILFLSFWPRGLLPRK</sequence>
<keyword evidence="8 10" id="KW-0472">Membrane</keyword>
<dbReference type="GO" id="GO:0022857">
    <property type="term" value="F:transmembrane transporter activity"/>
    <property type="evidence" value="ECO:0007669"/>
    <property type="project" value="InterPro"/>
</dbReference>
<proteinExistence type="inferred from homology"/>
<evidence type="ECO:0000256" key="6">
    <source>
        <dbReference type="ARBA" id="ARBA00022970"/>
    </source>
</evidence>
<dbReference type="InterPro" id="IPR052157">
    <property type="entry name" value="BCAA_transport_permease"/>
</dbReference>
<name>A0AA35SLQ7_GEOBA</name>